<accession>A0ABX5F7P6</accession>
<reference evidence="2 3" key="1">
    <citation type="submission" date="2018-03" db="EMBL/GenBank/DDBJ databases">
        <title>The ancient ancestry and fast evolution of plastids.</title>
        <authorList>
            <person name="Moore K.R."/>
            <person name="Magnabosco C."/>
            <person name="Momper L."/>
            <person name="Gold D.A."/>
            <person name="Bosak T."/>
            <person name="Fournier G.P."/>
        </authorList>
    </citation>
    <scope>NUCLEOTIDE SEQUENCE [LARGE SCALE GENOMIC DNA]</scope>
    <source>
        <strain evidence="2 3">CCALA 015</strain>
    </source>
</reference>
<keyword evidence="3" id="KW-1185">Reference proteome</keyword>
<name>A0ABX5F7P6_9CHRO</name>
<dbReference type="EMBL" id="PVWP01000005">
    <property type="protein sequence ID" value="PSB37574.1"/>
    <property type="molecule type" value="Genomic_DNA"/>
</dbReference>
<evidence type="ECO:0000256" key="1">
    <source>
        <dbReference type="SAM" id="Phobius"/>
    </source>
</evidence>
<keyword evidence="1" id="KW-1133">Transmembrane helix</keyword>
<dbReference type="Proteomes" id="UP000238218">
    <property type="component" value="Unassembled WGS sequence"/>
</dbReference>
<organism evidence="2 3">
    <name type="scientific">Aphanothece cf. minutissima CCALA 015</name>
    <dbReference type="NCBI Taxonomy" id="2107695"/>
    <lineage>
        <taxon>Bacteria</taxon>
        <taxon>Bacillati</taxon>
        <taxon>Cyanobacteriota</taxon>
        <taxon>Cyanophyceae</taxon>
        <taxon>Oscillatoriophycideae</taxon>
        <taxon>Chroococcales</taxon>
        <taxon>Aphanothecaceae</taxon>
        <taxon>Aphanothece</taxon>
    </lineage>
</organism>
<gene>
    <name evidence="2" type="ORF">C7B81_08670</name>
</gene>
<sequence>MVVVAGLGCLTAAFVLPDQPRFLPLQLALGGVGWLGLLIGTLTFLWARAACAAERALLQGREVIGRWHIDPDLWQQFVALNRSFSSNQIAVPSRIPARGLRVIASPAALLVGDQVELFNRTAVVDGRVRHWGGDWTVTQASLGGEHPCCLYLYAGIRGDGGAPSCNNLIVPVPTTAMAEAIRVRDHFLACIQLQSHASQRP</sequence>
<comment type="caution">
    <text evidence="2">The sequence shown here is derived from an EMBL/GenBank/DDBJ whole genome shotgun (WGS) entry which is preliminary data.</text>
</comment>
<proteinExistence type="predicted"/>
<keyword evidence="1" id="KW-0472">Membrane</keyword>
<evidence type="ECO:0000313" key="2">
    <source>
        <dbReference type="EMBL" id="PSB37574.1"/>
    </source>
</evidence>
<protein>
    <recommendedName>
        <fullName evidence="4">Cofactor assembly of complex C subunit B</fullName>
    </recommendedName>
</protein>
<evidence type="ECO:0008006" key="4">
    <source>
        <dbReference type="Google" id="ProtNLM"/>
    </source>
</evidence>
<evidence type="ECO:0000313" key="3">
    <source>
        <dbReference type="Proteomes" id="UP000238218"/>
    </source>
</evidence>
<feature type="transmembrane region" description="Helical" evidence="1">
    <location>
        <begin position="27"/>
        <end position="47"/>
    </location>
</feature>
<keyword evidence="1" id="KW-0812">Transmembrane</keyword>